<dbReference type="AlphaFoldDB" id="A0A0F8XD10"/>
<feature type="transmembrane region" description="Helical" evidence="1">
    <location>
        <begin position="46"/>
        <end position="65"/>
    </location>
</feature>
<evidence type="ECO:0000313" key="2">
    <source>
        <dbReference type="EMBL" id="KKK67062.1"/>
    </source>
</evidence>
<sequence length="145" mass="16818">LSYVKWCIWWWKFVFRAYWLYSNYWLGRLYEVNRQLDFKGGIMKKVIMILVMLGVLFTFGTAIAADVELKITVPDAWVDVTIAAINSKWPKPTGITQKKWAETQIRTWLRNIVGAYKRAQDRNTALDAGGYVETHDDDIPIGISP</sequence>
<proteinExistence type="predicted"/>
<keyword evidence="1" id="KW-0812">Transmembrane</keyword>
<comment type="caution">
    <text evidence="2">The sequence shown here is derived from an EMBL/GenBank/DDBJ whole genome shotgun (WGS) entry which is preliminary data.</text>
</comment>
<keyword evidence="1" id="KW-1133">Transmembrane helix</keyword>
<organism evidence="2">
    <name type="scientific">marine sediment metagenome</name>
    <dbReference type="NCBI Taxonomy" id="412755"/>
    <lineage>
        <taxon>unclassified sequences</taxon>
        <taxon>metagenomes</taxon>
        <taxon>ecological metagenomes</taxon>
    </lineage>
</organism>
<accession>A0A0F8XD10</accession>
<dbReference type="EMBL" id="LAZR01059787">
    <property type="protein sequence ID" value="KKK67062.1"/>
    <property type="molecule type" value="Genomic_DNA"/>
</dbReference>
<feature type="non-terminal residue" evidence="2">
    <location>
        <position position="1"/>
    </location>
</feature>
<protein>
    <submittedName>
        <fullName evidence="2">Uncharacterized protein</fullName>
    </submittedName>
</protein>
<keyword evidence="1" id="KW-0472">Membrane</keyword>
<reference evidence="2" key="1">
    <citation type="journal article" date="2015" name="Nature">
        <title>Complex archaea that bridge the gap between prokaryotes and eukaryotes.</title>
        <authorList>
            <person name="Spang A."/>
            <person name="Saw J.H."/>
            <person name="Jorgensen S.L."/>
            <person name="Zaremba-Niedzwiedzka K."/>
            <person name="Martijn J."/>
            <person name="Lind A.E."/>
            <person name="van Eijk R."/>
            <person name="Schleper C."/>
            <person name="Guy L."/>
            <person name="Ettema T.J."/>
        </authorList>
    </citation>
    <scope>NUCLEOTIDE SEQUENCE</scope>
</reference>
<gene>
    <name evidence="2" type="ORF">LCGC14_2957840</name>
</gene>
<name>A0A0F8XD10_9ZZZZ</name>
<evidence type="ECO:0000256" key="1">
    <source>
        <dbReference type="SAM" id="Phobius"/>
    </source>
</evidence>